<evidence type="ECO:0000259" key="1">
    <source>
        <dbReference type="Pfam" id="PF12867"/>
    </source>
</evidence>
<evidence type="ECO:0000313" key="3">
    <source>
        <dbReference type="Proteomes" id="UP000245469"/>
    </source>
</evidence>
<dbReference type="Pfam" id="PF12867">
    <property type="entry name" value="DinB_2"/>
    <property type="match status" value="1"/>
</dbReference>
<dbReference type="OrthoDB" id="5022306at2"/>
<proteinExistence type="predicted"/>
<dbReference type="InterPro" id="IPR024775">
    <property type="entry name" value="DinB-like"/>
</dbReference>
<dbReference type="Proteomes" id="UP000245469">
    <property type="component" value="Unassembled WGS sequence"/>
</dbReference>
<organism evidence="2 3">
    <name type="scientific">Quadrisphaera granulorum</name>
    <dbReference type="NCBI Taxonomy" id="317664"/>
    <lineage>
        <taxon>Bacteria</taxon>
        <taxon>Bacillati</taxon>
        <taxon>Actinomycetota</taxon>
        <taxon>Actinomycetes</taxon>
        <taxon>Kineosporiales</taxon>
        <taxon>Kineosporiaceae</taxon>
        <taxon>Quadrisphaera</taxon>
    </lineage>
</organism>
<protein>
    <submittedName>
        <fullName evidence="2">DinB family protein</fullName>
    </submittedName>
</protein>
<accession>A0A316A8I9</accession>
<dbReference type="SUPFAM" id="SSF109854">
    <property type="entry name" value="DinB/YfiT-like putative metalloenzymes"/>
    <property type="match status" value="1"/>
</dbReference>
<sequence length="173" mass="19872">MIDRRELLRRQLRVAWSLAEYHLQRVTTESLLWEPSTSCWTVHRDSEGTWRPDWMVPEPDPTPPPTAAWVSWHLGWWWTEALAQLTGQAPPGREDITWPGDAAATVTWLRALHDAWVAQLDALKEADLDAPVTFPWPREADRSVADLLAWVNVELTKNTAEIGQLTMIFTARQ</sequence>
<dbReference type="InterPro" id="IPR034660">
    <property type="entry name" value="DinB/YfiT-like"/>
</dbReference>
<name>A0A316A8I9_9ACTN</name>
<dbReference type="AlphaFoldDB" id="A0A316A8I9"/>
<evidence type="ECO:0000313" key="2">
    <source>
        <dbReference type="EMBL" id="PWJ53759.1"/>
    </source>
</evidence>
<gene>
    <name evidence="2" type="ORF">BXY45_1102</name>
</gene>
<keyword evidence="3" id="KW-1185">Reference proteome</keyword>
<comment type="caution">
    <text evidence="2">The sequence shown here is derived from an EMBL/GenBank/DDBJ whole genome shotgun (WGS) entry which is preliminary data.</text>
</comment>
<reference evidence="2 3" key="1">
    <citation type="submission" date="2018-03" db="EMBL/GenBank/DDBJ databases">
        <title>Genomic Encyclopedia of Archaeal and Bacterial Type Strains, Phase II (KMG-II): from individual species to whole genera.</title>
        <authorList>
            <person name="Goeker M."/>
        </authorList>
    </citation>
    <scope>NUCLEOTIDE SEQUENCE [LARGE SCALE GENOMIC DNA]</scope>
    <source>
        <strain evidence="2 3">DSM 44889</strain>
    </source>
</reference>
<dbReference type="EMBL" id="QGDQ01000010">
    <property type="protein sequence ID" value="PWJ53759.1"/>
    <property type="molecule type" value="Genomic_DNA"/>
</dbReference>
<dbReference type="Gene3D" id="1.20.120.450">
    <property type="entry name" value="dinb family like domain"/>
    <property type="match status" value="1"/>
</dbReference>
<feature type="domain" description="DinB-like" evidence="1">
    <location>
        <begin position="11"/>
        <end position="162"/>
    </location>
</feature>